<feature type="binding site" evidence="4">
    <location>
        <begin position="265"/>
        <end position="267"/>
    </location>
    <ligand>
        <name>acetyl-CoA</name>
        <dbReference type="ChEBI" id="CHEBI:57288"/>
        <label>2</label>
    </ligand>
</feature>
<evidence type="ECO:0000259" key="6">
    <source>
        <dbReference type="PROSITE" id="PS51186"/>
    </source>
</evidence>
<keyword evidence="2 4" id="KW-0677">Repeat</keyword>
<dbReference type="InterPro" id="IPR016181">
    <property type="entry name" value="Acyl_CoA_acyltransferase"/>
</dbReference>
<evidence type="ECO:0000256" key="3">
    <source>
        <dbReference type="ARBA" id="ARBA00023315"/>
    </source>
</evidence>
<dbReference type="GO" id="GO:0008999">
    <property type="term" value="F:protein-N-terminal-alanine acetyltransferase activity"/>
    <property type="evidence" value="ECO:0007669"/>
    <property type="project" value="TreeGrafter"/>
</dbReference>
<feature type="binding site" evidence="4">
    <location>
        <position position="64"/>
    </location>
    <ligand>
        <name>1D-myo-inositol 2-(L-cysteinylamino)-2-deoxy-alpha-D-glucopyranoside</name>
        <dbReference type="ChEBI" id="CHEBI:58887"/>
    </ligand>
</feature>
<gene>
    <name evidence="4 7" type="primary">mshD</name>
    <name evidence="7" type="ORF">CYJ40_04720</name>
</gene>
<dbReference type="HAMAP" id="MF_01698">
    <property type="entry name" value="MshD"/>
    <property type="match status" value="1"/>
</dbReference>
<evidence type="ECO:0000256" key="2">
    <source>
        <dbReference type="ARBA" id="ARBA00022737"/>
    </source>
</evidence>
<proteinExistence type="inferred from homology"/>
<comment type="similarity">
    <text evidence="4">Belongs to the acetyltransferase family. MshD subfamily.</text>
</comment>
<comment type="caution">
    <text evidence="7">The sequence shown here is derived from an EMBL/GenBank/DDBJ whole genome shotgun (WGS) entry which is preliminary data.</text>
</comment>
<dbReference type="SUPFAM" id="SSF55729">
    <property type="entry name" value="Acyl-CoA N-acyltransferases (Nat)"/>
    <property type="match status" value="2"/>
</dbReference>
<protein>
    <recommendedName>
        <fullName evidence="4">Mycothiol acetyltransferase</fullName>
        <shortName evidence="4">MSH acetyltransferase</shortName>
        <ecNumber evidence="4">2.3.1.189</ecNumber>
    </recommendedName>
    <alternativeName>
        <fullName evidence="4">Mycothiol synthase</fullName>
    </alternativeName>
</protein>
<reference evidence="7 8" key="1">
    <citation type="submission" date="2017-12" db="EMBL/GenBank/DDBJ databases">
        <title>Phylogenetic diversity of female urinary microbiome.</title>
        <authorList>
            <person name="Thomas-White K."/>
            <person name="Wolfe A.J."/>
        </authorList>
    </citation>
    <scope>NUCLEOTIDE SEQUENCE [LARGE SCALE GENOMIC DNA]</scope>
    <source>
        <strain evidence="7 8">UMB0426</strain>
    </source>
</reference>
<dbReference type="Gene3D" id="3.40.630.30">
    <property type="match status" value="1"/>
</dbReference>
<dbReference type="STRING" id="1176165.GCA_001584405_00811"/>
<evidence type="ECO:0000256" key="1">
    <source>
        <dbReference type="ARBA" id="ARBA00022679"/>
    </source>
</evidence>
<evidence type="ECO:0000313" key="7">
    <source>
        <dbReference type="EMBL" id="PKY70437.1"/>
    </source>
</evidence>
<dbReference type="Proteomes" id="UP000242755">
    <property type="component" value="Unassembled WGS sequence"/>
</dbReference>
<organism evidence="7 8">
    <name type="scientific">Brevibacterium ravenspurgense</name>
    <dbReference type="NCBI Taxonomy" id="479117"/>
    <lineage>
        <taxon>Bacteria</taxon>
        <taxon>Bacillati</taxon>
        <taxon>Actinomycetota</taxon>
        <taxon>Actinomycetes</taxon>
        <taxon>Micrococcales</taxon>
        <taxon>Brevibacteriaceae</taxon>
        <taxon>Brevibacterium</taxon>
    </lineage>
</organism>
<evidence type="ECO:0000256" key="5">
    <source>
        <dbReference type="SAM" id="MobiDB-lite"/>
    </source>
</evidence>
<feature type="binding site" evidence="4">
    <location>
        <position position="261"/>
    </location>
    <ligand>
        <name>1D-myo-inositol 2-(L-cysteinylamino)-2-deoxy-alpha-D-glucopyranoside</name>
        <dbReference type="ChEBI" id="CHEBI:58887"/>
    </ligand>
</feature>
<evidence type="ECO:0000313" key="8">
    <source>
        <dbReference type="Proteomes" id="UP000242755"/>
    </source>
</evidence>
<dbReference type="GO" id="GO:0010125">
    <property type="term" value="P:mycothiol biosynthetic process"/>
    <property type="evidence" value="ECO:0007669"/>
    <property type="project" value="UniProtKB-UniRule"/>
</dbReference>
<dbReference type="PANTHER" id="PTHR43617:SF31">
    <property type="entry name" value="MYCOTHIOL ACETYLTRANSFERASE"/>
    <property type="match status" value="1"/>
</dbReference>
<comment type="caution">
    <text evidence="4">Lacks conserved residue(s) required for the propagation of feature annotation.</text>
</comment>
<evidence type="ECO:0000256" key="4">
    <source>
        <dbReference type="HAMAP-Rule" id="MF_01698"/>
    </source>
</evidence>
<comment type="catalytic activity">
    <reaction evidence="4">
        <text>1D-myo-inositol 2-(L-cysteinylamino)-2-deoxy-alpha-D-glucopyranoside + acetyl-CoA = mycothiol + CoA + H(+)</text>
        <dbReference type="Rhea" id="RHEA:26172"/>
        <dbReference type="ChEBI" id="CHEBI:15378"/>
        <dbReference type="ChEBI" id="CHEBI:16768"/>
        <dbReference type="ChEBI" id="CHEBI:57287"/>
        <dbReference type="ChEBI" id="CHEBI:57288"/>
        <dbReference type="ChEBI" id="CHEBI:58887"/>
        <dbReference type="EC" id="2.3.1.189"/>
    </reaction>
</comment>
<name>A0A2I1IH27_9MICO</name>
<dbReference type="PROSITE" id="PS51186">
    <property type="entry name" value="GNAT"/>
    <property type="match status" value="2"/>
</dbReference>
<feature type="region of interest" description="Disordered" evidence="5">
    <location>
        <begin position="1"/>
        <end position="22"/>
    </location>
</feature>
<dbReference type="AlphaFoldDB" id="A0A2I1IH27"/>
<feature type="domain" description="N-acetyltransferase" evidence="6">
    <location>
        <begin position="20"/>
        <end position="175"/>
    </location>
</feature>
<accession>A0A2I1IH27</accession>
<dbReference type="PIRSF" id="PIRSF021524">
    <property type="entry name" value="MSH_acetyltransferase"/>
    <property type="match status" value="1"/>
</dbReference>
<comment type="function">
    <text evidence="4">Catalyzes the transfer of acetyl from acetyl-CoA to desacetylmycothiol (Cys-GlcN-Ins) to form mycothiol.</text>
</comment>
<feature type="binding site" evidence="4">
    <location>
        <position position="248"/>
    </location>
    <ligand>
        <name>1D-myo-inositol 2-(L-cysteinylamino)-2-deoxy-alpha-D-glucopyranoside</name>
        <dbReference type="ChEBI" id="CHEBI:58887"/>
    </ligand>
</feature>
<dbReference type="InterPro" id="IPR017813">
    <property type="entry name" value="Mycothiol_AcTrfase"/>
</dbReference>
<feature type="binding site" evidence="4">
    <location>
        <position position="300"/>
    </location>
    <ligand>
        <name>1D-myo-inositol 2-(L-cysteinylamino)-2-deoxy-alpha-D-glucopyranoside</name>
        <dbReference type="ChEBI" id="CHEBI:58887"/>
    </ligand>
</feature>
<dbReference type="InterPro" id="IPR050276">
    <property type="entry name" value="MshD_Acetyltransferase"/>
</dbReference>
<dbReference type="EMBL" id="PKGO01000004">
    <property type="protein sequence ID" value="PKY70437.1"/>
    <property type="molecule type" value="Genomic_DNA"/>
</dbReference>
<keyword evidence="3 4" id="KW-0012">Acyltransferase</keyword>
<dbReference type="Pfam" id="PF00583">
    <property type="entry name" value="Acetyltransf_1"/>
    <property type="match status" value="2"/>
</dbReference>
<feature type="binding site" evidence="4">
    <location>
        <position position="209"/>
    </location>
    <ligand>
        <name>1D-myo-inositol 2-(L-cysteinylamino)-2-deoxy-alpha-D-glucopyranoside</name>
        <dbReference type="ChEBI" id="CHEBI:58887"/>
    </ligand>
</feature>
<dbReference type="EC" id="2.3.1.189" evidence="4"/>
<dbReference type="CDD" id="cd04301">
    <property type="entry name" value="NAT_SF"/>
    <property type="match status" value="2"/>
</dbReference>
<dbReference type="PANTHER" id="PTHR43617">
    <property type="entry name" value="L-AMINO ACID N-ACETYLTRANSFERASE"/>
    <property type="match status" value="1"/>
</dbReference>
<dbReference type="GO" id="GO:0035447">
    <property type="term" value="F:mycothiol synthase activity"/>
    <property type="evidence" value="ECO:0007669"/>
    <property type="project" value="UniProtKB-UniRule"/>
</dbReference>
<comment type="subunit">
    <text evidence="4">Monomer.</text>
</comment>
<sequence>MSLPNGGESAARRYTVAAKPETRSPRKVAAAVSWDIHSPARVDGSIRSLLAEAQRADGVPPLSDGVLDAADAADTTTVALVDGSTVVGFGIATGLGSRGAVEFTIHPDFRGQGLGKKLWTELLERLRAEGSQHTTWPWSHGNHPAAAALAAEYGYTPQRTLLQLQTPRVEKLELPPLDLPAGVSLRTFETADEERWLEINNAAFSWHPEQGNQTIEDIRGRTRSADFDPRDVIIAEQDGRVIGFHDTKMHPEHVSGMLVGEVYVIAVDPSVHAKGIGNALMVAGMRDMIDRRGAQMLELYVEDDNDKALGLYDRLGFAHRIEHISYAPPQAEDTAETTQGER</sequence>
<dbReference type="InterPro" id="IPR000182">
    <property type="entry name" value="GNAT_dom"/>
</dbReference>
<keyword evidence="1 4" id="KW-0808">Transferase</keyword>
<feature type="domain" description="N-acetyltransferase" evidence="6">
    <location>
        <begin position="183"/>
        <end position="336"/>
    </location>
</feature>
<dbReference type="NCBIfam" id="TIGR03448">
    <property type="entry name" value="mycothiol_MshD"/>
    <property type="match status" value="1"/>
</dbReference>